<dbReference type="SUPFAM" id="SSF53335">
    <property type="entry name" value="S-adenosyl-L-methionine-dependent methyltransferases"/>
    <property type="match status" value="1"/>
</dbReference>
<dbReference type="Gene3D" id="3.40.50.2000">
    <property type="entry name" value="Glycogen Phosphorylase B"/>
    <property type="match status" value="1"/>
</dbReference>
<dbReference type="EMBL" id="CP061839">
    <property type="protein sequence ID" value="QOW60022.1"/>
    <property type="molecule type" value="Genomic_DNA"/>
</dbReference>
<dbReference type="Gene3D" id="3.40.50.150">
    <property type="entry name" value="Vaccinia Virus protein VP39"/>
    <property type="match status" value="1"/>
</dbReference>
<dbReference type="CDD" id="cd02440">
    <property type="entry name" value="AdoMet_MTases"/>
    <property type="match status" value="1"/>
</dbReference>
<dbReference type="PANTHER" id="PTHR43861">
    <property type="entry name" value="TRANS-ACONITATE 2-METHYLTRANSFERASE-RELATED"/>
    <property type="match status" value="1"/>
</dbReference>
<organism evidence="1 2">
    <name type="scientific">Treponema pedis</name>
    <dbReference type="NCBI Taxonomy" id="409322"/>
    <lineage>
        <taxon>Bacteria</taxon>
        <taxon>Pseudomonadati</taxon>
        <taxon>Spirochaetota</taxon>
        <taxon>Spirochaetia</taxon>
        <taxon>Spirochaetales</taxon>
        <taxon>Treponemataceae</taxon>
        <taxon>Treponema</taxon>
    </lineage>
</organism>
<dbReference type="Gene3D" id="3.90.550.10">
    <property type="entry name" value="Spore Coat Polysaccharide Biosynthesis Protein SpsA, Chain A"/>
    <property type="match status" value="1"/>
</dbReference>
<dbReference type="Proteomes" id="UP000593915">
    <property type="component" value="Chromosome"/>
</dbReference>
<name>A0A7S7AVN8_9SPIR</name>
<evidence type="ECO:0000313" key="1">
    <source>
        <dbReference type="EMBL" id="QOW60022.1"/>
    </source>
</evidence>
<dbReference type="SUPFAM" id="SSF53448">
    <property type="entry name" value="Nucleotide-diphospho-sugar transferases"/>
    <property type="match status" value="1"/>
</dbReference>
<dbReference type="Pfam" id="PF02348">
    <property type="entry name" value="CTP_transf_3"/>
    <property type="match status" value="1"/>
</dbReference>
<dbReference type="InterPro" id="IPR029044">
    <property type="entry name" value="Nucleotide-diphossugar_trans"/>
</dbReference>
<dbReference type="PANTHER" id="PTHR43861:SF6">
    <property type="entry name" value="METHYLTRANSFERASE TYPE 11"/>
    <property type="match status" value="1"/>
</dbReference>
<keyword evidence="1" id="KW-0808">Transferase</keyword>
<dbReference type="Pfam" id="PF13489">
    <property type="entry name" value="Methyltransf_23"/>
    <property type="match status" value="1"/>
</dbReference>
<proteinExistence type="predicted"/>
<sequence>MIGLYEGSAVIVQARLNSKRLFRKALLDLGGKPILYRVLNAMRELPAEHFILACDVNSKKEFKPIADILGYTCVEGPEDDVLKRFCNAIEFINSSAGNKKIKMVVRVTADNPFLFVQAASSSMRRYYELGEPDYFTYTGLPVGSGIEILKADTLLQRGKVSADSYEREHVGPSIYRHSDIYRCVREAAPSNWYFPNVHTTIDTADDYEKAKQMIKYLKLHKKEEPFLPNDIINAADFVNRLVVFCPSVIAGRGSGHLRRVCDIMTSLSGKVRCLVYIPEKDAPNFSKQILSTIPYDIITREIPEHAALVVLDRFRTSSEEMMKFRQCGPVAVIDEGGSGRSMADFILDILPSLNTENQNECDVEKRANIFSPAFIPLPLKRKKITVKDFSLIGKRIHLNPQKTKVLVVCGGENSYRMALPSAKVLASLNFDVTAVDINLTFEDIKKCEGKIKTHSQIENLRERLYEWDLVVTHYGFTAFEALAAGCYVLLVSPTEYHYKLGLSAGFTTMPPGIPSASGFASAFSRGIKTPSIITPESKPKFLPQLIENLSYGRKYCCPICGEEESGNDFPKETNNSYEITARTPDRTVARCNKCGMYYLSFIISKPKKYTKSYFFDEYKAQYGKTYLEDFESIRRQGLRRMEIIDKLYIDIFYKKRTYNIFDNGKKLLDIGCAYGPFISAAKYSLWQAVGTDISEAAVEYVKNTLKLPAFVSAFPALPSSFEFFYKKRITGSGYDRISVPIENGTFAAVTMWFVIEHFQDLDSVLKRVNSLLMPGGIFAFSTPNLSGVTGKFSPEKFFAQSPTDHYSIWDSVTVKNQLERYGFKILKTVSIGHHPERFKLFFPLKKNGILWRIVSSISKIFKLGDSMEIYAMKQGTLEDL</sequence>
<dbReference type="GO" id="GO:0032259">
    <property type="term" value="P:methylation"/>
    <property type="evidence" value="ECO:0007669"/>
    <property type="project" value="UniProtKB-KW"/>
</dbReference>
<dbReference type="AlphaFoldDB" id="A0A7S7AVN8"/>
<keyword evidence="1" id="KW-0489">Methyltransferase</keyword>
<dbReference type="InterPro" id="IPR029063">
    <property type="entry name" value="SAM-dependent_MTases_sf"/>
</dbReference>
<evidence type="ECO:0000313" key="2">
    <source>
        <dbReference type="Proteomes" id="UP000593915"/>
    </source>
</evidence>
<gene>
    <name evidence="1" type="ORF">IFE08_09185</name>
</gene>
<dbReference type="InterPro" id="IPR003329">
    <property type="entry name" value="Cytidylyl_trans"/>
</dbReference>
<dbReference type="GO" id="GO:0008168">
    <property type="term" value="F:methyltransferase activity"/>
    <property type="evidence" value="ECO:0007669"/>
    <property type="project" value="UniProtKB-KW"/>
</dbReference>
<protein>
    <submittedName>
        <fullName evidence="1">Methyltransferase domain-containing protein</fullName>
    </submittedName>
</protein>
<accession>A0A7S7AVN8</accession>
<reference evidence="1 2" key="1">
    <citation type="submission" date="2020-09" db="EMBL/GenBank/DDBJ databases">
        <title>Characterization of Treponema spp. from bovine digital dermatitis in Korea.</title>
        <authorList>
            <person name="Espiritu H.M."/>
            <person name="Cho Y.I."/>
            <person name="Mamuad L."/>
        </authorList>
    </citation>
    <scope>NUCLEOTIDE SEQUENCE [LARGE SCALE GENOMIC DNA]</scope>
    <source>
        <strain evidence="1 2">KS1</strain>
    </source>
</reference>
<dbReference type="RefSeq" id="WP_194075634.1">
    <property type="nucleotide sequence ID" value="NZ_CP061839.1"/>
</dbReference>